<dbReference type="SUPFAM" id="SSF58104">
    <property type="entry name" value="Methyl-accepting chemotaxis protein (MCP) signaling domain"/>
    <property type="match status" value="1"/>
</dbReference>
<dbReference type="InterPro" id="IPR004090">
    <property type="entry name" value="Chemotax_Me-accpt_rcpt"/>
</dbReference>
<proteinExistence type="inferred from homology"/>
<accession>A0ABU9BUM1</accession>
<dbReference type="PANTHER" id="PTHR43531">
    <property type="entry name" value="PROTEIN ICFG"/>
    <property type="match status" value="1"/>
</dbReference>
<organism evidence="7 8">
    <name type="scientific">Ideonella lacteola</name>
    <dbReference type="NCBI Taxonomy" id="2984193"/>
    <lineage>
        <taxon>Bacteria</taxon>
        <taxon>Pseudomonadati</taxon>
        <taxon>Pseudomonadota</taxon>
        <taxon>Betaproteobacteria</taxon>
        <taxon>Burkholderiales</taxon>
        <taxon>Sphaerotilaceae</taxon>
        <taxon>Ideonella</taxon>
    </lineage>
</organism>
<dbReference type="PANTHER" id="PTHR43531:SF14">
    <property type="entry name" value="METHYL-ACCEPTING CHEMOTAXIS PROTEIN I-RELATED"/>
    <property type="match status" value="1"/>
</dbReference>
<dbReference type="CDD" id="cd11386">
    <property type="entry name" value="MCP_signal"/>
    <property type="match status" value="1"/>
</dbReference>
<dbReference type="SMART" id="SM00283">
    <property type="entry name" value="MA"/>
    <property type="match status" value="1"/>
</dbReference>
<keyword evidence="4" id="KW-0812">Transmembrane</keyword>
<keyword evidence="4" id="KW-0472">Membrane</keyword>
<dbReference type="PRINTS" id="PR00260">
    <property type="entry name" value="CHEMTRNSDUCR"/>
</dbReference>
<keyword evidence="8" id="KW-1185">Reference proteome</keyword>
<evidence type="ECO:0000256" key="3">
    <source>
        <dbReference type="PROSITE-ProRule" id="PRU00284"/>
    </source>
</evidence>
<evidence type="ECO:0000313" key="8">
    <source>
        <dbReference type="Proteomes" id="UP001371218"/>
    </source>
</evidence>
<dbReference type="InterPro" id="IPR004089">
    <property type="entry name" value="MCPsignal_dom"/>
</dbReference>
<evidence type="ECO:0000259" key="5">
    <source>
        <dbReference type="PROSITE" id="PS50111"/>
    </source>
</evidence>
<feature type="domain" description="Methyl-accepting transducer" evidence="5">
    <location>
        <begin position="285"/>
        <end position="514"/>
    </location>
</feature>
<dbReference type="Gene3D" id="1.10.287.950">
    <property type="entry name" value="Methyl-accepting chemotaxis protein"/>
    <property type="match status" value="1"/>
</dbReference>
<dbReference type="Pfam" id="PF00015">
    <property type="entry name" value="MCPsignal"/>
    <property type="match status" value="1"/>
</dbReference>
<feature type="domain" description="HAMP" evidence="6">
    <location>
        <begin position="227"/>
        <end position="280"/>
    </location>
</feature>
<protein>
    <submittedName>
        <fullName evidence="7">Methyl-accepting chemotaxis protein</fullName>
    </submittedName>
</protein>
<evidence type="ECO:0000256" key="2">
    <source>
        <dbReference type="ARBA" id="ARBA00029447"/>
    </source>
</evidence>
<dbReference type="SMART" id="SM00304">
    <property type="entry name" value="HAMP"/>
    <property type="match status" value="1"/>
</dbReference>
<name>A0ABU9BUM1_9BURK</name>
<sequence length="535" mass="55811">MTSPSGSSALLRLLTAPRRRLGARLGVSFGLMCLPLLFVGALAIVQSRNLQARFVGALEGSVPALVRLQSLDHEVQMVNMAARDALLAPDDEAAAAALSRIESGRTKIGEAIEALQAALADETDPFKPVVEELAGHSSGVLVHLMKFSRQRKAGQVDEARTGLYGVLIPKMNAFASAIGKAQSVQLKELEQVQSGSAQTARIGQSIIAAALVAAVLGSALLAWRITRGITRPIAATVRAAERIAGGDLSAERLDTDRQDELGSLQVAMTIMQAQLSDLVTGIRRSASNIAHASQEIAGGNLHLSQRTEEAATSLQRTATAMHQLTHTVTQSAESARSAGEMMSSANQAAERGGAVVSEVIDRMGEIAAASSRIADITGVIDGIAFQTNILALNAAVEAARAGDHGKGFAVVASEVRALAQRSATASREIKSLIGDSVAKVESGSKLVEGAGATMRVIVDDVTRVSGVVRELCSAAENQAQGLGEVNGAVRQLDDATQQNAALVVESTTAAESLRSQSADLLELVNRFRLDESQTA</sequence>
<dbReference type="InterPro" id="IPR003660">
    <property type="entry name" value="HAMP_dom"/>
</dbReference>
<gene>
    <name evidence="7" type="ORF">AACH06_22830</name>
</gene>
<comment type="similarity">
    <text evidence="2">Belongs to the methyl-accepting chemotaxis (MCP) protein family.</text>
</comment>
<dbReference type="RefSeq" id="WP_341428092.1">
    <property type="nucleotide sequence ID" value="NZ_JBBUTG010000019.1"/>
</dbReference>
<dbReference type="Proteomes" id="UP001371218">
    <property type="component" value="Unassembled WGS sequence"/>
</dbReference>
<evidence type="ECO:0000256" key="4">
    <source>
        <dbReference type="SAM" id="Phobius"/>
    </source>
</evidence>
<dbReference type="EMBL" id="JBBUTG010000019">
    <property type="protein sequence ID" value="MEK8033668.1"/>
    <property type="molecule type" value="Genomic_DNA"/>
</dbReference>
<dbReference type="PROSITE" id="PS50885">
    <property type="entry name" value="HAMP"/>
    <property type="match status" value="1"/>
</dbReference>
<evidence type="ECO:0000256" key="1">
    <source>
        <dbReference type="ARBA" id="ARBA00022481"/>
    </source>
</evidence>
<comment type="caution">
    <text evidence="7">The sequence shown here is derived from an EMBL/GenBank/DDBJ whole genome shotgun (WGS) entry which is preliminary data.</text>
</comment>
<dbReference type="PROSITE" id="PS50111">
    <property type="entry name" value="CHEMOTAXIS_TRANSDUC_2"/>
    <property type="match status" value="1"/>
</dbReference>
<feature type="transmembrane region" description="Helical" evidence="4">
    <location>
        <begin position="21"/>
        <end position="45"/>
    </location>
</feature>
<evidence type="ECO:0000313" key="7">
    <source>
        <dbReference type="EMBL" id="MEK8033668.1"/>
    </source>
</evidence>
<keyword evidence="1" id="KW-0488">Methylation</keyword>
<dbReference type="CDD" id="cd06225">
    <property type="entry name" value="HAMP"/>
    <property type="match status" value="1"/>
</dbReference>
<evidence type="ECO:0000259" key="6">
    <source>
        <dbReference type="PROSITE" id="PS50885"/>
    </source>
</evidence>
<dbReference type="InterPro" id="IPR051310">
    <property type="entry name" value="MCP_chemotaxis"/>
</dbReference>
<keyword evidence="4" id="KW-1133">Transmembrane helix</keyword>
<reference evidence="7 8" key="1">
    <citation type="submission" date="2024-04" db="EMBL/GenBank/DDBJ databases">
        <title>Novel species of the genus Ideonella isolated from streams.</title>
        <authorList>
            <person name="Lu H."/>
        </authorList>
    </citation>
    <scope>NUCLEOTIDE SEQUENCE [LARGE SCALE GENOMIC DNA]</scope>
    <source>
        <strain evidence="7 8">DXS29W</strain>
    </source>
</reference>
<dbReference type="Pfam" id="PF00672">
    <property type="entry name" value="HAMP"/>
    <property type="match status" value="1"/>
</dbReference>
<keyword evidence="3" id="KW-0807">Transducer</keyword>